<evidence type="ECO:0000256" key="3">
    <source>
        <dbReference type="ARBA" id="ARBA00023134"/>
    </source>
</evidence>
<keyword evidence="3" id="KW-0342">GTP-binding</keyword>
<dbReference type="InterPro" id="IPR004392">
    <property type="entry name" value="Hyd_mat_HypB"/>
</dbReference>
<dbReference type="PANTHER" id="PTHR30134">
    <property type="entry name" value="HYDROGENASE PROTEIN ASSEMBLY PROTEIN, NICKEL CHAPERONE"/>
    <property type="match status" value="1"/>
</dbReference>
<dbReference type="EMBL" id="BARU01003720">
    <property type="protein sequence ID" value="GAH26683.1"/>
    <property type="molecule type" value="Genomic_DNA"/>
</dbReference>
<accession>X1G0X9</accession>
<protein>
    <recommendedName>
        <fullName evidence="5">CobW/HypB/UreG nucleotide-binding domain-containing protein</fullName>
    </recommendedName>
</protein>
<reference evidence="4" key="1">
    <citation type="journal article" date="2014" name="Front. Microbiol.">
        <title>High frequency of phylogenetically diverse reductive dehalogenase-homologous genes in deep subseafloor sedimentary metagenomes.</title>
        <authorList>
            <person name="Kawai M."/>
            <person name="Futagami T."/>
            <person name="Toyoda A."/>
            <person name="Takaki Y."/>
            <person name="Nishi S."/>
            <person name="Hori S."/>
            <person name="Arai W."/>
            <person name="Tsubouchi T."/>
            <person name="Morono Y."/>
            <person name="Uchiyama I."/>
            <person name="Ito T."/>
            <person name="Fujiyama A."/>
            <person name="Inagaki F."/>
            <person name="Takami H."/>
        </authorList>
    </citation>
    <scope>NUCLEOTIDE SEQUENCE</scope>
    <source>
        <strain evidence="4">Expedition CK06-06</strain>
    </source>
</reference>
<dbReference type="SUPFAM" id="SSF52540">
    <property type="entry name" value="P-loop containing nucleoside triphosphate hydrolases"/>
    <property type="match status" value="1"/>
</dbReference>
<dbReference type="GO" id="GO:0008270">
    <property type="term" value="F:zinc ion binding"/>
    <property type="evidence" value="ECO:0007669"/>
    <property type="project" value="TreeGrafter"/>
</dbReference>
<evidence type="ECO:0008006" key="5">
    <source>
        <dbReference type="Google" id="ProtNLM"/>
    </source>
</evidence>
<keyword evidence="2" id="KW-0378">Hydrolase</keyword>
<dbReference type="Gene3D" id="3.40.50.300">
    <property type="entry name" value="P-loop containing nucleotide triphosphate hydrolases"/>
    <property type="match status" value="1"/>
</dbReference>
<dbReference type="GO" id="GO:0051604">
    <property type="term" value="P:protein maturation"/>
    <property type="evidence" value="ECO:0007669"/>
    <property type="project" value="InterPro"/>
</dbReference>
<proteinExistence type="predicted"/>
<gene>
    <name evidence="4" type="ORF">S03H2_07876</name>
</gene>
<dbReference type="GO" id="GO:0016151">
    <property type="term" value="F:nickel cation binding"/>
    <property type="evidence" value="ECO:0007669"/>
    <property type="project" value="InterPro"/>
</dbReference>
<comment type="caution">
    <text evidence="4">The sequence shown here is derived from an EMBL/GenBank/DDBJ whole genome shotgun (WGS) entry which is preliminary data.</text>
</comment>
<dbReference type="GO" id="GO:0005525">
    <property type="term" value="F:GTP binding"/>
    <property type="evidence" value="ECO:0007669"/>
    <property type="project" value="UniProtKB-KW"/>
</dbReference>
<evidence type="ECO:0000256" key="1">
    <source>
        <dbReference type="ARBA" id="ARBA00022741"/>
    </source>
</evidence>
<evidence type="ECO:0000313" key="4">
    <source>
        <dbReference type="EMBL" id="GAH26683.1"/>
    </source>
</evidence>
<evidence type="ECO:0000256" key="2">
    <source>
        <dbReference type="ARBA" id="ARBA00022801"/>
    </source>
</evidence>
<keyword evidence="1" id="KW-0547">Nucleotide-binding</keyword>
<dbReference type="AlphaFoldDB" id="X1G0X9"/>
<organism evidence="4">
    <name type="scientific">marine sediment metagenome</name>
    <dbReference type="NCBI Taxonomy" id="412755"/>
    <lineage>
        <taxon>unclassified sequences</taxon>
        <taxon>metagenomes</taxon>
        <taxon>ecological metagenomes</taxon>
    </lineage>
</organism>
<dbReference type="PANTHER" id="PTHR30134:SF2">
    <property type="entry name" value="HYDROGENASE MATURATION FACTOR HYPB"/>
    <property type="match status" value="1"/>
</dbReference>
<name>X1G0X9_9ZZZZ</name>
<sequence length="60" mass="6714">MLFKFSDIAVINKIDLIDVIDVNIEDMINDAKEINPNIKIITTSAVTGENILNLIQTLEI</sequence>
<dbReference type="InterPro" id="IPR027417">
    <property type="entry name" value="P-loop_NTPase"/>
</dbReference>
<dbReference type="GO" id="GO:0003924">
    <property type="term" value="F:GTPase activity"/>
    <property type="evidence" value="ECO:0007669"/>
    <property type="project" value="InterPro"/>
</dbReference>